<keyword evidence="2" id="KW-0732">Signal</keyword>
<dbReference type="Proteomes" id="UP000696573">
    <property type="component" value="Unassembled WGS sequence"/>
</dbReference>
<evidence type="ECO:0000313" key="4">
    <source>
        <dbReference type="Proteomes" id="UP000696573"/>
    </source>
</evidence>
<dbReference type="AlphaFoldDB" id="A0A9N9YMB2"/>
<name>A0A9N9YMB2_9HYPO</name>
<organism evidence="3 4">
    <name type="scientific">Clonostachys rhizophaga</name>
    <dbReference type="NCBI Taxonomy" id="160324"/>
    <lineage>
        <taxon>Eukaryota</taxon>
        <taxon>Fungi</taxon>
        <taxon>Dikarya</taxon>
        <taxon>Ascomycota</taxon>
        <taxon>Pezizomycotina</taxon>
        <taxon>Sordariomycetes</taxon>
        <taxon>Hypocreomycetidae</taxon>
        <taxon>Hypocreales</taxon>
        <taxon>Bionectriaceae</taxon>
        <taxon>Clonostachys</taxon>
    </lineage>
</organism>
<feature type="region of interest" description="Disordered" evidence="1">
    <location>
        <begin position="182"/>
        <end position="202"/>
    </location>
</feature>
<accession>A0A9N9YMB2</accession>
<feature type="compositionally biased region" description="Basic and acidic residues" evidence="1">
    <location>
        <begin position="182"/>
        <end position="192"/>
    </location>
</feature>
<feature type="compositionally biased region" description="Basic and acidic residues" evidence="1">
    <location>
        <begin position="332"/>
        <end position="341"/>
    </location>
</feature>
<evidence type="ECO:0000256" key="1">
    <source>
        <dbReference type="SAM" id="MobiDB-lite"/>
    </source>
</evidence>
<evidence type="ECO:0000256" key="2">
    <source>
        <dbReference type="SAM" id="SignalP"/>
    </source>
</evidence>
<sequence>MQALTLLGAVAGSISAASDVLTALDYAVSTAAKVKDAPQQAVATLRDVRMMRSNMVRFQQLLDSQSHLRDRGVYIPLDDTQNTFTDCITSLDELESLLKPLSDPDLKPLDLVARLEWVMKDKRIEALSKRVHDAQSSLGLMLTILSNESLLEVQKALAGLSELTKTISGNVAHLNRRSISTKSERSLAKGDDENGGDNNSTIRPLSALRRASYAALVSRPDSVIIPSTVAEEPVEEMDEEKAVNVVARFAFEAALESSRAYRRAPKWDLDDVSFRSSVMNPHAWSLFSKMSCLSLGDVSRISVIALPLFSTDLRNSQHYQFGSTEEEIDPIQSEKDERDFQQPRPTLRVTPVPSPTPLPSYVYGPVPPTPSKTGATRVLNTLKKALSPVTKALDPDRRSPDLGKRSPSPINVPTAPHTPFGPALSPTLSQQPDDARSIRSENSVHTLGDLSQLKLNENELYLFHSNGVPCHNVILESFDEDEADDQKDIQNKMGAGQLNLGKPKTSVPSITLDNNGLMLVKCEAASQGYLDMFRCGKCKSSLANMSKREFNGVPKFEIWCGAQTCLASSGLKSCPCHAKIVEVGLPTDKYIGCRLLFAKEVKCPRCFNLCPDCVPVNHETFPEGYGIFELQSVYLKAQRWLFANVWRDAETSEWEKQLNYHLSQIEIRLRLCPVSNPVVERFKWILDTRQRILNWRKGILPTWREMNNLVAQGSDFYKGPMQNMMDVMEESDAFLEREMDQNIDLVPGLAEIRRKDSIESDSDIGEQWFAIIGNGHMPNDNAPNELTVGIAL</sequence>
<reference evidence="3" key="1">
    <citation type="submission" date="2021-10" db="EMBL/GenBank/DDBJ databases">
        <authorList>
            <person name="Piombo E."/>
        </authorList>
    </citation>
    <scope>NUCLEOTIDE SEQUENCE</scope>
</reference>
<feature type="region of interest" description="Disordered" evidence="1">
    <location>
        <begin position="320"/>
        <end position="359"/>
    </location>
</feature>
<gene>
    <name evidence="3" type="ORF">CRHIZ90672A_00003342</name>
</gene>
<evidence type="ECO:0000313" key="3">
    <source>
        <dbReference type="EMBL" id="CAH0030140.1"/>
    </source>
</evidence>
<feature type="region of interest" description="Disordered" evidence="1">
    <location>
        <begin position="386"/>
        <end position="439"/>
    </location>
</feature>
<dbReference type="EMBL" id="CABFNQ020000740">
    <property type="protein sequence ID" value="CAH0030140.1"/>
    <property type="molecule type" value="Genomic_DNA"/>
</dbReference>
<protein>
    <submittedName>
        <fullName evidence="3">Uncharacterized protein</fullName>
    </submittedName>
</protein>
<feature type="chain" id="PRO_5040431533" evidence="2">
    <location>
        <begin position="17"/>
        <end position="792"/>
    </location>
</feature>
<comment type="caution">
    <text evidence="3">The sequence shown here is derived from an EMBL/GenBank/DDBJ whole genome shotgun (WGS) entry which is preliminary data.</text>
</comment>
<dbReference type="OrthoDB" id="19923at2759"/>
<keyword evidence="4" id="KW-1185">Reference proteome</keyword>
<proteinExistence type="predicted"/>
<feature type="compositionally biased region" description="Basic and acidic residues" evidence="1">
    <location>
        <begin position="393"/>
        <end position="404"/>
    </location>
</feature>
<feature type="signal peptide" evidence="2">
    <location>
        <begin position="1"/>
        <end position="16"/>
    </location>
</feature>